<keyword evidence="4" id="KW-1185">Reference proteome</keyword>
<dbReference type="EMBL" id="SMGR01000001">
    <property type="protein sequence ID" value="TCL10214.1"/>
    <property type="molecule type" value="Genomic_DNA"/>
</dbReference>
<protein>
    <submittedName>
        <fullName evidence="3">AsmA protein</fullName>
    </submittedName>
</protein>
<gene>
    <name evidence="3" type="ORF">BXY66_2283</name>
</gene>
<evidence type="ECO:0000313" key="3">
    <source>
        <dbReference type="EMBL" id="TCL10214.1"/>
    </source>
</evidence>
<dbReference type="PANTHER" id="PTHR30441:SF4">
    <property type="entry name" value="PROTEIN ASMA"/>
    <property type="match status" value="1"/>
</dbReference>
<evidence type="ECO:0000256" key="1">
    <source>
        <dbReference type="SAM" id="MobiDB-lite"/>
    </source>
</evidence>
<proteinExistence type="predicted"/>
<dbReference type="OrthoDB" id="5439561at2"/>
<feature type="domain" description="AsmA" evidence="2">
    <location>
        <begin position="304"/>
        <end position="527"/>
    </location>
</feature>
<comment type="caution">
    <text evidence="3">The sequence shown here is derived from an EMBL/GenBank/DDBJ whole genome shotgun (WGS) entry which is preliminary data.</text>
</comment>
<sequence>MRVVRFLFALMALVVLGLGALVVFLPGEKIAAIASEQVKSKTGRALKFEGDVGISWFPTIGVSTGKVTLSNAPWSTNGPMFSAASATIGVDVMSALSGDIRIKKIELIGPDILLEQTAGGEANWSLLTSSTDKAPVAAPQSDASAVGGFALESMVIKNARLRFWAAGQTPVEISNLDAELSWADRTLPAKLDLKAQPANAPVNISATITHMDAFLAGNISDLTADITAAKGLVTFDGRAGIAPEAAGKIAVDLPNADAFLNALGMPGGIPGPLSIAGDVTLTRDLQLSLRQGAISAFGNVISAQADVNLNGAKPVVNAQIATQTLDLKPLISGSASGPGGASSPAPAGKAPSTGWSKTPIDASALGLIDGTISFASEKIDMGDIAVGRTRATIAIDNARAVATLRELQAYDGLVTGIFVANNRNGLSVRADLDVNQISLQPFLTATADIKNFTGKANLKTSVLGSGNSVFAIMNSLDGEGSVSVGRGTIEGIDLDELLRGDVTGGTTVFDKLTATWTTLNGVLRNDDLRMELPRLAATGAGTIGLGLRTIDYVVSPQIRGDDAPLLVVPVKIEGSWDNPSIAPELDKVIKQNFAKEKEELEQKAKEAAAKELGVTIEEGQSAEDALKKKLEDEATKGLLKLLGGD</sequence>
<feature type="compositionally biased region" description="Low complexity" evidence="1">
    <location>
        <begin position="341"/>
        <end position="352"/>
    </location>
</feature>
<dbReference type="Pfam" id="PF05170">
    <property type="entry name" value="AsmA"/>
    <property type="match status" value="2"/>
</dbReference>
<dbReference type="InterPro" id="IPR052894">
    <property type="entry name" value="AsmA-related"/>
</dbReference>
<feature type="domain" description="AsmA" evidence="2">
    <location>
        <begin position="6"/>
        <end position="143"/>
    </location>
</feature>
<dbReference type="RefSeq" id="WP_132860177.1">
    <property type="nucleotide sequence ID" value="NZ_SMGR01000001.1"/>
</dbReference>
<dbReference type="InterPro" id="IPR007844">
    <property type="entry name" value="AsmA"/>
</dbReference>
<feature type="region of interest" description="Disordered" evidence="1">
    <location>
        <begin position="333"/>
        <end position="354"/>
    </location>
</feature>
<organism evidence="3 4">
    <name type="scientific">Shimia isoporae</name>
    <dbReference type="NCBI Taxonomy" id="647720"/>
    <lineage>
        <taxon>Bacteria</taxon>
        <taxon>Pseudomonadati</taxon>
        <taxon>Pseudomonadota</taxon>
        <taxon>Alphaproteobacteria</taxon>
        <taxon>Rhodobacterales</taxon>
        <taxon>Roseobacteraceae</taxon>
    </lineage>
</organism>
<reference evidence="3 4" key="1">
    <citation type="submission" date="2019-03" db="EMBL/GenBank/DDBJ databases">
        <title>Genomic Encyclopedia of Archaeal and Bacterial Type Strains, Phase II (KMG-II): from individual species to whole genera.</title>
        <authorList>
            <person name="Goeker M."/>
        </authorList>
    </citation>
    <scope>NUCLEOTIDE SEQUENCE [LARGE SCALE GENOMIC DNA]</scope>
    <source>
        <strain evidence="3 4">DSM 26433</strain>
    </source>
</reference>
<dbReference type="AlphaFoldDB" id="A0A4R1NPC7"/>
<dbReference type="GO" id="GO:0090313">
    <property type="term" value="P:regulation of protein targeting to membrane"/>
    <property type="evidence" value="ECO:0007669"/>
    <property type="project" value="TreeGrafter"/>
</dbReference>
<accession>A0A4R1NPC7</accession>
<name>A0A4R1NPC7_9RHOB</name>
<evidence type="ECO:0000259" key="2">
    <source>
        <dbReference type="Pfam" id="PF05170"/>
    </source>
</evidence>
<evidence type="ECO:0000313" key="4">
    <source>
        <dbReference type="Proteomes" id="UP000295673"/>
    </source>
</evidence>
<dbReference type="Proteomes" id="UP000295673">
    <property type="component" value="Unassembled WGS sequence"/>
</dbReference>
<dbReference type="PANTHER" id="PTHR30441">
    <property type="entry name" value="DUF748 DOMAIN-CONTAINING PROTEIN"/>
    <property type="match status" value="1"/>
</dbReference>
<dbReference type="GO" id="GO:0005886">
    <property type="term" value="C:plasma membrane"/>
    <property type="evidence" value="ECO:0007669"/>
    <property type="project" value="TreeGrafter"/>
</dbReference>